<sequence>IEVIRHKSVQQFNPYLPSPPLFDDQDLKSFLTLKLVSAENAALKADKFSIPNDRARLSLLSDHIKTGLSFPTETNVETKSRLLHKANNSKQDWITASSVDIPLVTPSRSTLLHGLKKGFSKKKETGLYIGQDIHVSTQSFMSNEHLFSNNVNEQDIGRE</sequence>
<keyword evidence="2" id="KW-1185">Reference proteome</keyword>
<dbReference type="InterPro" id="IPR035974">
    <property type="entry name" value="Rap/Ran-GAP_sf"/>
</dbReference>
<gene>
    <name evidence="1" type="ORF">CU098_006971</name>
</gene>
<dbReference type="SUPFAM" id="SSF111347">
    <property type="entry name" value="Rap/Ran-GAP"/>
    <property type="match status" value="1"/>
</dbReference>
<dbReference type="STRING" id="4846.A0A367IMJ2"/>
<accession>A0A367IMJ2</accession>
<dbReference type="AlphaFoldDB" id="A0A367IMJ2"/>
<dbReference type="OrthoDB" id="2499658at2759"/>
<protein>
    <submittedName>
        <fullName evidence="1">Uncharacterized protein</fullName>
    </submittedName>
</protein>
<evidence type="ECO:0000313" key="1">
    <source>
        <dbReference type="EMBL" id="RCH78889.1"/>
    </source>
</evidence>
<evidence type="ECO:0000313" key="2">
    <source>
        <dbReference type="Proteomes" id="UP000253551"/>
    </source>
</evidence>
<dbReference type="GO" id="GO:0051056">
    <property type="term" value="P:regulation of small GTPase mediated signal transduction"/>
    <property type="evidence" value="ECO:0007669"/>
    <property type="project" value="InterPro"/>
</dbReference>
<dbReference type="EMBL" id="PJQM01006927">
    <property type="protein sequence ID" value="RCH78889.1"/>
    <property type="molecule type" value="Genomic_DNA"/>
</dbReference>
<dbReference type="InterPro" id="IPR050989">
    <property type="entry name" value="Rap1_Ran_GAP"/>
</dbReference>
<name>A0A367IMJ2_RHIST</name>
<proteinExistence type="predicted"/>
<dbReference type="Proteomes" id="UP000253551">
    <property type="component" value="Unassembled WGS sequence"/>
</dbReference>
<organism evidence="1 2">
    <name type="scientific">Rhizopus stolonifer</name>
    <name type="common">Rhizopus nigricans</name>
    <dbReference type="NCBI Taxonomy" id="4846"/>
    <lineage>
        <taxon>Eukaryota</taxon>
        <taxon>Fungi</taxon>
        <taxon>Fungi incertae sedis</taxon>
        <taxon>Mucoromycota</taxon>
        <taxon>Mucoromycotina</taxon>
        <taxon>Mucoromycetes</taxon>
        <taxon>Mucorales</taxon>
        <taxon>Mucorineae</taxon>
        <taxon>Rhizopodaceae</taxon>
        <taxon>Rhizopus</taxon>
    </lineage>
</organism>
<dbReference type="GO" id="GO:0005096">
    <property type="term" value="F:GTPase activator activity"/>
    <property type="evidence" value="ECO:0007669"/>
    <property type="project" value="InterPro"/>
</dbReference>
<feature type="non-terminal residue" evidence="1">
    <location>
        <position position="1"/>
    </location>
</feature>
<dbReference type="PANTHER" id="PTHR15711">
    <property type="entry name" value="RAP GTPASE-ACTIVATING PROTEIN"/>
    <property type="match status" value="1"/>
</dbReference>
<comment type="caution">
    <text evidence="1">The sequence shown here is derived from an EMBL/GenBank/DDBJ whole genome shotgun (WGS) entry which is preliminary data.</text>
</comment>
<reference evidence="1 2" key="1">
    <citation type="journal article" date="2018" name="G3 (Bethesda)">
        <title>Phylogenetic and Phylogenomic Definition of Rhizopus Species.</title>
        <authorList>
            <person name="Gryganskyi A.P."/>
            <person name="Golan J."/>
            <person name="Dolatabadi S."/>
            <person name="Mondo S."/>
            <person name="Robb S."/>
            <person name="Idnurm A."/>
            <person name="Muszewska A."/>
            <person name="Steczkiewicz K."/>
            <person name="Masonjones S."/>
            <person name="Liao H.L."/>
            <person name="Gajdeczka M.T."/>
            <person name="Anike F."/>
            <person name="Vuek A."/>
            <person name="Anishchenko I.M."/>
            <person name="Voigt K."/>
            <person name="de Hoog G.S."/>
            <person name="Smith M.E."/>
            <person name="Heitman J."/>
            <person name="Vilgalys R."/>
            <person name="Stajich J.E."/>
        </authorList>
    </citation>
    <scope>NUCLEOTIDE SEQUENCE [LARGE SCALE GENOMIC DNA]</scope>
    <source>
        <strain evidence="1 2">LSU 92-RS-03</strain>
    </source>
</reference>